<accession>A0A810L3G8</accession>
<dbReference type="EMBL" id="AP023354">
    <property type="protein sequence ID" value="BCJ28698.1"/>
    <property type="molecule type" value="Genomic_DNA"/>
</dbReference>
<keyword evidence="3" id="KW-1185">Reference proteome</keyword>
<dbReference type="AlphaFoldDB" id="A0A810L3G8"/>
<evidence type="ECO:0000313" key="3">
    <source>
        <dbReference type="Proteomes" id="UP000680750"/>
    </source>
</evidence>
<proteinExistence type="predicted"/>
<feature type="compositionally biased region" description="Basic and acidic residues" evidence="1">
    <location>
        <begin position="54"/>
        <end position="81"/>
    </location>
</feature>
<name>A0A810L3G8_9ACTN</name>
<gene>
    <name evidence="2" type="ORF">Asera_28060</name>
</gene>
<feature type="region of interest" description="Disordered" evidence="1">
    <location>
        <begin position="50"/>
        <end position="105"/>
    </location>
</feature>
<evidence type="ECO:0000313" key="2">
    <source>
        <dbReference type="EMBL" id="BCJ28698.1"/>
    </source>
</evidence>
<reference evidence="2" key="1">
    <citation type="submission" date="2020-08" db="EMBL/GenBank/DDBJ databases">
        <title>Whole genome shotgun sequence of Actinocatenispora sera NBRC 101916.</title>
        <authorList>
            <person name="Komaki H."/>
            <person name="Tamura T."/>
        </authorList>
    </citation>
    <scope>NUCLEOTIDE SEQUENCE</scope>
    <source>
        <strain evidence="2">NBRC 101916</strain>
    </source>
</reference>
<feature type="compositionally biased region" description="Polar residues" evidence="1">
    <location>
        <begin position="88"/>
        <end position="105"/>
    </location>
</feature>
<organism evidence="2 3">
    <name type="scientific">Actinocatenispora sera</name>
    <dbReference type="NCBI Taxonomy" id="390989"/>
    <lineage>
        <taxon>Bacteria</taxon>
        <taxon>Bacillati</taxon>
        <taxon>Actinomycetota</taxon>
        <taxon>Actinomycetes</taxon>
        <taxon>Micromonosporales</taxon>
        <taxon>Micromonosporaceae</taxon>
        <taxon>Actinocatenispora</taxon>
    </lineage>
</organism>
<protein>
    <submittedName>
        <fullName evidence="2">Uncharacterized protein</fullName>
    </submittedName>
</protein>
<sequence length="105" mass="10699">MEVRVMSVDPKVRLWRGRRRLSRVTVGIASGAAVAAAGLAGVFAAGTGQTATHVTKDAHSSDDESQPHSEDGSSDRHDDGRLAPPAQAPTSSSNGSPPTAHTGAS</sequence>
<evidence type="ECO:0000256" key="1">
    <source>
        <dbReference type="SAM" id="MobiDB-lite"/>
    </source>
</evidence>
<dbReference type="KEGG" id="aser:Asera_28060"/>
<dbReference type="Proteomes" id="UP000680750">
    <property type="component" value="Chromosome"/>
</dbReference>